<dbReference type="GO" id="GO:0046872">
    <property type="term" value="F:metal ion binding"/>
    <property type="evidence" value="ECO:0007669"/>
    <property type="project" value="UniProtKB-KW"/>
</dbReference>
<dbReference type="Pfam" id="PF14815">
    <property type="entry name" value="NUDIX_4"/>
    <property type="match status" value="1"/>
</dbReference>
<evidence type="ECO:0000256" key="9">
    <source>
        <dbReference type="ARBA" id="ARBA00023204"/>
    </source>
</evidence>
<evidence type="ECO:0000259" key="17">
    <source>
        <dbReference type="PROSITE" id="PS51462"/>
    </source>
</evidence>
<comment type="similarity">
    <text evidence="2">Belongs to the Nudix hydrolase family.</text>
</comment>
<keyword evidence="3" id="KW-0515">Mutator protein</keyword>
<evidence type="ECO:0000256" key="5">
    <source>
        <dbReference type="ARBA" id="ARBA00022723"/>
    </source>
</evidence>
<evidence type="ECO:0000313" key="19">
    <source>
        <dbReference type="Proteomes" id="UP000528322"/>
    </source>
</evidence>
<dbReference type="InterPro" id="IPR000086">
    <property type="entry name" value="NUDIX_hydrolase_dom"/>
</dbReference>
<dbReference type="RefSeq" id="WP_183732688.1">
    <property type="nucleotide sequence ID" value="NZ_JACHID010000010.1"/>
</dbReference>
<comment type="catalytic activity">
    <reaction evidence="10">
        <text>8-oxo-dGTP + H2O = 8-oxo-dGMP + diphosphate + H(+)</text>
        <dbReference type="Rhea" id="RHEA:31575"/>
        <dbReference type="ChEBI" id="CHEBI:15377"/>
        <dbReference type="ChEBI" id="CHEBI:15378"/>
        <dbReference type="ChEBI" id="CHEBI:33019"/>
        <dbReference type="ChEBI" id="CHEBI:63224"/>
        <dbReference type="ChEBI" id="CHEBI:77896"/>
        <dbReference type="EC" id="3.6.1.55"/>
    </reaction>
</comment>
<protein>
    <recommendedName>
        <fullName evidence="13">8-oxo-dGTP diphosphatase</fullName>
        <ecNumber evidence="12">3.6.1.55</ecNumber>
    </recommendedName>
    <alternativeName>
        <fullName evidence="16">7,8-dihydro-8-oxoguanine-triphosphatase</fullName>
    </alternativeName>
    <alternativeName>
        <fullName evidence="15">Mutator protein MutT</fullName>
    </alternativeName>
    <alternativeName>
        <fullName evidence="14">dGTP pyrophosphohydrolase</fullName>
    </alternativeName>
</protein>
<dbReference type="PRINTS" id="PR00502">
    <property type="entry name" value="NUDIXFAMILY"/>
</dbReference>
<evidence type="ECO:0000256" key="7">
    <source>
        <dbReference type="ARBA" id="ARBA00022801"/>
    </source>
</evidence>
<evidence type="ECO:0000256" key="12">
    <source>
        <dbReference type="ARBA" id="ARBA00038905"/>
    </source>
</evidence>
<reference evidence="18 19" key="1">
    <citation type="submission" date="2020-08" db="EMBL/GenBank/DDBJ databases">
        <title>Genomic Encyclopedia of Type Strains, Phase IV (KMG-IV): sequencing the most valuable type-strain genomes for metagenomic binning, comparative biology and taxonomic classification.</title>
        <authorList>
            <person name="Goeker M."/>
        </authorList>
    </citation>
    <scope>NUCLEOTIDE SEQUENCE [LARGE SCALE GENOMIC DNA]</scope>
    <source>
        <strain evidence="18 19">DSM 22071</strain>
    </source>
</reference>
<dbReference type="AlphaFoldDB" id="A0A7W7Y5G1"/>
<dbReference type="InterPro" id="IPR020476">
    <property type="entry name" value="Nudix_hydrolase"/>
</dbReference>
<dbReference type="SUPFAM" id="SSF55811">
    <property type="entry name" value="Nudix"/>
    <property type="match status" value="1"/>
</dbReference>
<evidence type="ECO:0000256" key="8">
    <source>
        <dbReference type="ARBA" id="ARBA00022842"/>
    </source>
</evidence>
<evidence type="ECO:0000256" key="14">
    <source>
        <dbReference type="ARBA" id="ARBA00041592"/>
    </source>
</evidence>
<evidence type="ECO:0000256" key="10">
    <source>
        <dbReference type="ARBA" id="ARBA00035861"/>
    </source>
</evidence>
<comment type="caution">
    <text evidence="18">The sequence shown here is derived from an EMBL/GenBank/DDBJ whole genome shotgun (WGS) entry which is preliminary data.</text>
</comment>
<evidence type="ECO:0000256" key="4">
    <source>
        <dbReference type="ARBA" id="ARBA00022705"/>
    </source>
</evidence>
<evidence type="ECO:0000256" key="2">
    <source>
        <dbReference type="ARBA" id="ARBA00005582"/>
    </source>
</evidence>
<keyword evidence="7 18" id="KW-0378">Hydrolase</keyword>
<keyword evidence="9" id="KW-0234">DNA repair</keyword>
<name>A0A7W7Y5G1_9BACT</name>
<dbReference type="Proteomes" id="UP000528322">
    <property type="component" value="Unassembled WGS sequence"/>
</dbReference>
<keyword evidence="5" id="KW-0479">Metal-binding</keyword>
<dbReference type="InterPro" id="IPR020084">
    <property type="entry name" value="NUDIX_hydrolase_CS"/>
</dbReference>
<evidence type="ECO:0000313" key="18">
    <source>
        <dbReference type="EMBL" id="MBB5022342.1"/>
    </source>
</evidence>
<proteinExistence type="inferred from homology"/>
<gene>
    <name evidence="18" type="ORF">HNR37_001677</name>
</gene>
<dbReference type="EMBL" id="JACHID010000010">
    <property type="protein sequence ID" value="MBB5022342.1"/>
    <property type="molecule type" value="Genomic_DNA"/>
</dbReference>
<evidence type="ECO:0000256" key="15">
    <source>
        <dbReference type="ARBA" id="ARBA00041979"/>
    </source>
</evidence>
<dbReference type="GO" id="GO:0044716">
    <property type="term" value="F:8-oxo-GDP phosphatase activity"/>
    <property type="evidence" value="ECO:0007669"/>
    <property type="project" value="TreeGrafter"/>
</dbReference>
<dbReference type="GO" id="GO:0035539">
    <property type="term" value="F:8-oxo-7,8-dihydrodeoxyguanosine triphosphate pyrophosphatase activity"/>
    <property type="evidence" value="ECO:0007669"/>
    <property type="project" value="UniProtKB-EC"/>
</dbReference>
<dbReference type="GO" id="GO:0006281">
    <property type="term" value="P:DNA repair"/>
    <property type="evidence" value="ECO:0007669"/>
    <property type="project" value="UniProtKB-KW"/>
</dbReference>
<evidence type="ECO:0000256" key="13">
    <source>
        <dbReference type="ARBA" id="ARBA00040794"/>
    </source>
</evidence>
<dbReference type="GO" id="GO:0006260">
    <property type="term" value="P:DNA replication"/>
    <property type="evidence" value="ECO:0007669"/>
    <property type="project" value="UniProtKB-KW"/>
</dbReference>
<dbReference type="InterPro" id="IPR029119">
    <property type="entry name" value="MutY_C"/>
</dbReference>
<dbReference type="CDD" id="cd03425">
    <property type="entry name" value="NUDIX_MutT_NudA_like"/>
    <property type="match status" value="1"/>
</dbReference>
<feature type="domain" description="Nudix hydrolase" evidence="17">
    <location>
        <begin position="1"/>
        <end position="127"/>
    </location>
</feature>
<keyword evidence="4" id="KW-0235">DNA replication</keyword>
<dbReference type="PROSITE" id="PS00893">
    <property type="entry name" value="NUDIX_BOX"/>
    <property type="match status" value="1"/>
</dbReference>
<dbReference type="PANTHER" id="PTHR47707:SF1">
    <property type="entry name" value="NUDIX HYDROLASE FAMILY PROTEIN"/>
    <property type="match status" value="1"/>
</dbReference>
<dbReference type="GO" id="GO:0044715">
    <property type="term" value="F:8-oxo-dGDP phosphatase activity"/>
    <property type="evidence" value="ECO:0007669"/>
    <property type="project" value="TreeGrafter"/>
</dbReference>
<dbReference type="GO" id="GO:0008413">
    <property type="term" value="F:8-oxo-7,8-dihydroguanosine triphosphate pyrophosphatase activity"/>
    <property type="evidence" value="ECO:0007669"/>
    <property type="project" value="TreeGrafter"/>
</dbReference>
<accession>A0A7W7Y5G1</accession>
<dbReference type="InterPro" id="IPR047127">
    <property type="entry name" value="MutT-like"/>
</dbReference>
<comment type="catalytic activity">
    <reaction evidence="11">
        <text>8-oxo-GTP + H2O = 8-oxo-GMP + diphosphate + H(+)</text>
        <dbReference type="Rhea" id="RHEA:67616"/>
        <dbReference type="ChEBI" id="CHEBI:15377"/>
        <dbReference type="ChEBI" id="CHEBI:15378"/>
        <dbReference type="ChEBI" id="CHEBI:33019"/>
        <dbReference type="ChEBI" id="CHEBI:143553"/>
        <dbReference type="ChEBI" id="CHEBI:145694"/>
    </reaction>
</comment>
<keyword evidence="8" id="KW-0460">Magnesium</keyword>
<dbReference type="Gene3D" id="3.90.79.10">
    <property type="entry name" value="Nucleoside Triphosphate Pyrophosphohydrolase"/>
    <property type="match status" value="1"/>
</dbReference>
<organism evidence="18 19">
    <name type="scientific">Desulfurispira natronophila</name>
    <dbReference type="NCBI Taxonomy" id="682562"/>
    <lineage>
        <taxon>Bacteria</taxon>
        <taxon>Pseudomonadati</taxon>
        <taxon>Chrysiogenota</taxon>
        <taxon>Chrysiogenia</taxon>
        <taxon>Chrysiogenales</taxon>
        <taxon>Chrysiogenaceae</taxon>
        <taxon>Desulfurispira</taxon>
    </lineage>
</organism>
<evidence type="ECO:0000256" key="3">
    <source>
        <dbReference type="ARBA" id="ARBA00022457"/>
    </source>
</evidence>
<evidence type="ECO:0000256" key="6">
    <source>
        <dbReference type="ARBA" id="ARBA00022763"/>
    </source>
</evidence>
<evidence type="ECO:0000256" key="16">
    <source>
        <dbReference type="ARBA" id="ARBA00042798"/>
    </source>
</evidence>
<comment type="cofactor">
    <cofactor evidence="1">
        <name>Mg(2+)</name>
        <dbReference type="ChEBI" id="CHEBI:18420"/>
    </cofactor>
</comment>
<dbReference type="PROSITE" id="PS51462">
    <property type="entry name" value="NUDIX"/>
    <property type="match status" value="1"/>
</dbReference>
<dbReference type="InterPro" id="IPR015797">
    <property type="entry name" value="NUDIX_hydrolase-like_dom_sf"/>
</dbReference>
<evidence type="ECO:0000256" key="11">
    <source>
        <dbReference type="ARBA" id="ARBA00036904"/>
    </source>
</evidence>
<dbReference type="PANTHER" id="PTHR47707">
    <property type="entry name" value="8-OXO-DGTP DIPHOSPHATASE"/>
    <property type="match status" value="1"/>
</dbReference>
<evidence type="ECO:0000256" key="1">
    <source>
        <dbReference type="ARBA" id="ARBA00001946"/>
    </source>
</evidence>
<sequence length="135" mass="15034">MQPIDVTCAIIERDDQILIAQRSESMSLPLKWEFPGGKIRAGESPSDCLVREIDEELGVKVTVVAALPLVTHHYPEIAVTLHPFVCTQISGDLVLAEHVDCCWVNLESLSSYDLAAADIPVVQSYARYRRNERAE</sequence>
<keyword evidence="19" id="KW-1185">Reference proteome</keyword>
<dbReference type="EC" id="3.6.1.55" evidence="12"/>
<keyword evidence="6" id="KW-0227">DNA damage</keyword>